<evidence type="ECO:0000256" key="2">
    <source>
        <dbReference type="ARBA" id="ARBA00022517"/>
    </source>
</evidence>
<protein>
    <submittedName>
        <fullName evidence="8">U3 small nucleolar ribonucleo protein complex, subunit Mpp10</fullName>
    </submittedName>
</protein>
<proteinExistence type="inferred from homology"/>
<keyword evidence="2" id="KW-0690">Ribosome biogenesis</keyword>
<gene>
    <name evidence="8" type="ORF">BJ085DRAFT_10781</name>
</gene>
<dbReference type="STRING" id="215637.A0A4P9ZTM4"/>
<feature type="compositionally biased region" description="Basic and acidic residues" evidence="7">
    <location>
        <begin position="186"/>
        <end position="199"/>
    </location>
</feature>
<organism evidence="8 9">
    <name type="scientific">Dimargaris cristalligena</name>
    <dbReference type="NCBI Taxonomy" id="215637"/>
    <lineage>
        <taxon>Eukaryota</taxon>
        <taxon>Fungi</taxon>
        <taxon>Fungi incertae sedis</taxon>
        <taxon>Zoopagomycota</taxon>
        <taxon>Kickxellomycotina</taxon>
        <taxon>Dimargaritomycetes</taxon>
        <taxon>Dimargaritales</taxon>
        <taxon>Dimargaritaceae</taxon>
        <taxon>Dimargaris</taxon>
    </lineage>
</organism>
<feature type="non-terminal residue" evidence="8">
    <location>
        <position position="1"/>
    </location>
</feature>
<evidence type="ECO:0000313" key="8">
    <source>
        <dbReference type="EMBL" id="RKP36934.1"/>
    </source>
</evidence>
<keyword evidence="9" id="KW-1185">Reference proteome</keyword>
<evidence type="ECO:0000256" key="6">
    <source>
        <dbReference type="ARBA" id="ARBA00029455"/>
    </source>
</evidence>
<evidence type="ECO:0000256" key="5">
    <source>
        <dbReference type="ARBA" id="ARBA00023274"/>
    </source>
</evidence>
<dbReference type="GO" id="GO:0006364">
    <property type="term" value="P:rRNA processing"/>
    <property type="evidence" value="ECO:0007669"/>
    <property type="project" value="UniProtKB-KW"/>
</dbReference>
<evidence type="ECO:0000256" key="7">
    <source>
        <dbReference type="SAM" id="MobiDB-lite"/>
    </source>
</evidence>
<dbReference type="GO" id="GO:0034457">
    <property type="term" value="C:Mpp10 complex"/>
    <property type="evidence" value="ECO:0007669"/>
    <property type="project" value="InterPro"/>
</dbReference>
<keyword evidence="4" id="KW-0539">Nucleus</keyword>
<dbReference type="GO" id="GO:0032040">
    <property type="term" value="C:small-subunit processome"/>
    <property type="evidence" value="ECO:0007669"/>
    <property type="project" value="TreeGrafter"/>
</dbReference>
<accession>A0A4P9ZTM4</accession>
<name>A0A4P9ZTM4_9FUNG</name>
<feature type="compositionally biased region" description="Basic residues" evidence="7">
    <location>
        <begin position="200"/>
        <end position="210"/>
    </location>
</feature>
<dbReference type="GO" id="GO:0005732">
    <property type="term" value="C:sno(s)RNA-containing ribonucleoprotein complex"/>
    <property type="evidence" value="ECO:0007669"/>
    <property type="project" value="InterPro"/>
</dbReference>
<dbReference type="Proteomes" id="UP000268162">
    <property type="component" value="Unassembled WGS sequence"/>
</dbReference>
<evidence type="ECO:0000256" key="3">
    <source>
        <dbReference type="ARBA" id="ARBA00022552"/>
    </source>
</evidence>
<dbReference type="InterPro" id="IPR012173">
    <property type="entry name" value="Mpp10"/>
</dbReference>
<comment type="similarity">
    <text evidence="6">Belongs to the MPP10 family.</text>
</comment>
<dbReference type="EMBL" id="ML002571">
    <property type="protein sequence ID" value="RKP36934.1"/>
    <property type="molecule type" value="Genomic_DNA"/>
</dbReference>
<comment type="subcellular location">
    <subcellularLocation>
        <location evidence="1">Nucleus</location>
        <location evidence="1">Nucleolus</location>
    </subcellularLocation>
</comment>
<dbReference type="PANTHER" id="PTHR17039:SF0">
    <property type="entry name" value="U3 SMALL NUCLEOLAR RIBONUCLEOPROTEIN PROTEIN MPP10"/>
    <property type="match status" value="1"/>
</dbReference>
<dbReference type="AlphaFoldDB" id="A0A4P9ZTM4"/>
<evidence type="ECO:0000256" key="1">
    <source>
        <dbReference type="ARBA" id="ARBA00004604"/>
    </source>
</evidence>
<keyword evidence="3" id="KW-0698">rRNA processing</keyword>
<feature type="non-terminal residue" evidence="8">
    <location>
        <position position="210"/>
    </location>
</feature>
<dbReference type="Pfam" id="PF04006">
    <property type="entry name" value="Mpp10"/>
    <property type="match status" value="1"/>
</dbReference>
<reference evidence="9" key="1">
    <citation type="journal article" date="2018" name="Nat. Microbiol.">
        <title>Leveraging single-cell genomics to expand the fungal tree of life.</title>
        <authorList>
            <person name="Ahrendt S.R."/>
            <person name="Quandt C.A."/>
            <person name="Ciobanu D."/>
            <person name="Clum A."/>
            <person name="Salamov A."/>
            <person name="Andreopoulos B."/>
            <person name="Cheng J.F."/>
            <person name="Woyke T."/>
            <person name="Pelin A."/>
            <person name="Henrissat B."/>
            <person name="Reynolds N.K."/>
            <person name="Benny G.L."/>
            <person name="Smith M.E."/>
            <person name="James T.Y."/>
            <person name="Grigoriev I.V."/>
        </authorList>
    </citation>
    <scope>NUCLEOTIDE SEQUENCE [LARGE SCALE GENOMIC DNA]</scope>
    <source>
        <strain evidence="9">RSA 468</strain>
    </source>
</reference>
<evidence type="ECO:0000256" key="4">
    <source>
        <dbReference type="ARBA" id="ARBA00023242"/>
    </source>
</evidence>
<evidence type="ECO:0000313" key="9">
    <source>
        <dbReference type="Proteomes" id="UP000268162"/>
    </source>
</evidence>
<sequence length="210" mass="23993">TMIGEASAKDRPVNSLLEQDLEFIQGKKAVPVITAELTETLEEFIKRRIVDREFDDVERRKESNATVFKPSEAVELDHEQNSKSLAEVYEQEYQNKAQLMQGIAPTNEKKAALAKVHDNIAAISQRLHHTLDSLTSFHFKPQFKELNVKVITNASTIKMEEVLPVFANDAVQLAPEEVYKPTKGAIRGETERTDAERHQERRAKKVRQRE</sequence>
<dbReference type="PANTHER" id="PTHR17039">
    <property type="entry name" value="U3 SMALL NUCLEOLAR RIBONUCLEOPROTEIN PROTEIN MPP10"/>
    <property type="match status" value="1"/>
</dbReference>
<keyword evidence="5" id="KW-0687">Ribonucleoprotein</keyword>
<feature type="region of interest" description="Disordered" evidence="7">
    <location>
        <begin position="181"/>
        <end position="210"/>
    </location>
</feature>